<accession>A0A8H4X282</accession>
<reference evidence="2" key="2">
    <citation type="submission" date="2020-05" db="EMBL/GenBank/DDBJ databases">
        <authorList>
            <person name="Kim H.-S."/>
            <person name="Proctor R.H."/>
            <person name="Brown D.W."/>
        </authorList>
    </citation>
    <scope>NUCLEOTIDE SEQUENCE</scope>
    <source>
        <strain evidence="2">NRRL 20472</strain>
    </source>
</reference>
<evidence type="ECO:0000256" key="1">
    <source>
        <dbReference type="SAM" id="MobiDB-lite"/>
    </source>
</evidence>
<evidence type="ECO:0008006" key="4">
    <source>
        <dbReference type="Google" id="ProtNLM"/>
    </source>
</evidence>
<reference evidence="2" key="1">
    <citation type="journal article" date="2020" name="BMC Genomics">
        <title>Correction to: Identification and distribution of gene clusters required for synthesis of sphingolipid metabolism inhibitors in diverse species of the filamentous fungus Fusarium.</title>
        <authorList>
            <person name="Kim H.S."/>
            <person name="Lohmar J.M."/>
            <person name="Busman M."/>
            <person name="Brown D.W."/>
            <person name="Naumann T.A."/>
            <person name="Divon H.H."/>
            <person name="Lysoe E."/>
            <person name="Uhlig S."/>
            <person name="Proctor R.H."/>
        </authorList>
    </citation>
    <scope>NUCLEOTIDE SEQUENCE</scope>
    <source>
        <strain evidence="2">NRRL 20472</strain>
    </source>
</reference>
<protein>
    <recommendedName>
        <fullName evidence="4">DNA2/NAM7 helicase-like C-terminal domain-containing protein</fullName>
    </recommendedName>
</protein>
<name>A0A8H4X282_9HYPO</name>
<sequence>DKVDLLEETIDEKSHTTAEALAIELRRTPDEEDHVTRNYHNGVIKILAAFETYSTTLMIRLSSDESKIGTSFSNPGNAHFVIQLIVQAYRQAHLLNAQDPTKRATTLIITPYAVQKSLYDILFRNLTPARPPECLEVRTSGRFREPAAYPATKPTTSSSTTGSAQPREVSSIILIECRWPLSRARIGTIMISPGKDIFLAWPLTHLVESFEEHEAMVDLKDNCYWYLVSAN</sequence>
<feature type="non-terminal residue" evidence="2">
    <location>
        <position position="1"/>
    </location>
</feature>
<evidence type="ECO:0000313" key="2">
    <source>
        <dbReference type="EMBL" id="KAF4958246.1"/>
    </source>
</evidence>
<dbReference type="AlphaFoldDB" id="A0A8H4X282"/>
<keyword evidence="3" id="KW-1185">Reference proteome</keyword>
<dbReference type="Proteomes" id="UP000622797">
    <property type="component" value="Unassembled WGS sequence"/>
</dbReference>
<gene>
    <name evidence="2" type="ORF">FSARC_11044</name>
</gene>
<comment type="caution">
    <text evidence="2">The sequence shown here is derived from an EMBL/GenBank/DDBJ whole genome shotgun (WGS) entry which is preliminary data.</text>
</comment>
<evidence type="ECO:0000313" key="3">
    <source>
        <dbReference type="Proteomes" id="UP000622797"/>
    </source>
</evidence>
<dbReference type="EMBL" id="JABEXW010000698">
    <property type="protein sequence ID" value="KAF4958246.1"/>
    <property type="molecule type" value="Genomic_DNA"/>
</dbReference>
<organism evidence="2 3">
    <name type="scientific">Fusarium sarcochroum</name>
    <dbReference type="NCBI Taxonomy" id="1208366"/>
    <lineage>
        <taxon>Eukaryota</taxon>
        <taxon>Fungi</taxon>
        <taxon>Dikarya</taxon>
        <taxon>Ascomycota</taxon>
        <taxon>Pezizomycotina</taxon>
        <taxon>Sordariomycetes</taxon>
        <taxon>Hypocreomycetidae</taxon>
        <taxon>Hypocreales</taxon>
        <taxon>Nectriaceae</taxon>
        <taxon>Fusarium</taxon>
        <taxon>Fusarium lateritium species complex</taxon>
    </lineage>
</organism>
<dbReference type="OrthoDB" id="5096448at2759"/>
<feature type="region of interest" description="Disordered" evidence="1">
    <location>
        <begin position="146"/>
        <end position="165"/>
    </location>
</feature>
<proteinExistence type="predicted"/>